<dbReference type="Gene3D" id="1.10.1740.10">
    <property type="match status" value="1"/>
</dbReference>
<dbReference type="Proteomes" id="UP001226691">
    <property type="component" value="Unassembled WGS sequence"/>
</dbReference>
<keyword evidence="4" id="KW-0804">Transcription</keyword>
<dbReference type="NCBIfam" id="TIGR02937">
    <property type="entry name" value="sigma70-ECF"/>
    <property type="match status" value="1"/>
</dbReference>
<comment type="caution">
    <text evidence="7">The sequence shown here is derived from an EMBL/GenBank/DDBJ whole genome shotgun (WGS) entry which is preliminary data.</text>
</comment>
<evidence type="ECO:0000256" key="4">
    <source>
        <dbReference type="ARBA" id="ARBA00023163"/>
    </source>
</evidence>
<gene>
    <name evidence="7" type="ORF">QE412_003332</name>
</gene>
<dbReference type="SUPFAM" id="SSF88946">
    <property type="entry name" value="Sigma2 domain of RNA polymerase sigma factors"/>
    <property type="match status" value="1"/>
</dbReference>
<proteinExistence type="inferred from homology"/>
<dbReference type="InterPro" id="IPR036388">
    <property type="entry name" value="WH-like_DNA-bd_sf"/>
</dbReference>
<dbReference type="Gene3D" id="1.10.10.10">
    <property type="entry name" value="Winged helix-like DNA-binding domain superfamily/Winged helix DNA-binding domain"/>
    <property type="match status" value="1"/>
</dbReference>
<dbReference type="Pfam" id="PF08281">
    <property type="entry name" value="Sigma70_r4_2"/>
    <property type="match status" value="1"/>
</dbReference>
<evidence type="ECO:0000256" key="2">
    <source>
        <dbReference type="ARBA" id="ARBA00023015"/>
    </source>
</evidence>
<protein>
    <submittedName>
        <fullName evidence="7">RNA polymerase sigma factor (Sigma-70 family)</fullName>
    </submittedName>
</protein>
<dbReference type="SUPFAM" id="SSF88659">
    <property type="entry name" value="Sigma3 and sigma4 domains of RNA polymerase sigma factors"/>
    <property type="match status" value="1"/>
</dbReference>
<dbReference type="InterPro" id="IPR014284">
    <property type="entry name" value="RNA_pol_sigma-70_dom"/>
</dbReference>
<evidence type="ECO:0000259" key="6">
    <source>
        <dbReference type="Pfam" id="PF08281"/>
    </source>
</evidence>
<dbReference type="InterPro" id="IPR013325">
    <property type="entry name" value="RNA_pol_sigma_r2"/>
</dbReference>
<dbReference type="PANTHER" id="PTHR43133">
    <property type="entry name" value="RNA POLYMERASE ECF-TYPE SIGMA FACTO"/>
    <property type="match status" value="1"/>
</dbReference>
<dbReference type="Pfam" id="PF04542">
    <property type="entry name" value="Sigma70_r2"/>
    <property type="match status" value="1"/>
</dbReference>
<dbReference type="EMBL" id="JAUTBF010000001">
    <property type="protein sequence ID" value="MDQ1124759.1"/>
    <property type="molecule type" value="Genomic_DNA"/>
</dbReference>
<evidence type="ECO:0000313" key="7">
    <source>
        <dbReference type="EMBL" id="MDQ1124759.1"/>
    </source>
</evidence>
<dbReference type="InterPro" id="IPR013249">
    <property type="entry name" value="RNA_pol_sigma70_r4_t2"/>
</dbReference>
<keyword evidence="8" id="KW-1185">Reference proteome</keyword>
<reference evidence="7 8" key="1">
    <citation type="submission" date="2023-07" db="EMBL/GenBank/DDBJ databases">
        <title>Functional and genomic diversity of the sorghum phyllosphere microbiome.</title>
        <authorList>
            <person name="Shade A."/>
        </authorList>
    </citation>
    <scope>NUCLEOTIDE SEQUENCE [LARGE SCALE GENOMIC DNA]</scope>
    <source>
        <strain evidence="7 8">SORGH_AS_1207</strain>
    </source>
</reference>
<dbReference type="PANTHER" id="PTHR43133:SF25">
    <property type="entry name" value="RNA POLYMERASE SIGMA FACTOR RFAY-RELATED"/>
    <property type="match status" value="1"/>
</dbReference>
<evidence type="ECO:0000256" key="3">
    <source>
        <dbReference type="ARBA" id="ARBA00023082"/>
    </source>
</evidence>
<feature type="domain" description="RNA polymerase sigma factor 70 region 4 type 2" evidence="6">
    <location>
        <begin position="123"/>
        <end position="175"/>
    </location>
</feature>
<evidence type="ECO:0000313" key="8">
    <source>
        <dbReference type="Proteomes" id="UP001226691"/>
    </source>
</evidence>
<sequence>MDATESGDAETWERGSSGDGAAFGLIFDRHRARVFRHAYRLLVDTHDAEDATAIAFLELWRRRGSVRLIEGSVLPWLLVTTTNTARNLTRSRRRYRALLDALPHGEHHRSAEDVALSDELADQRLAEALARLSPPDLHLVTLVMIEGYSPTDAAPVLGLSAGTTRTRLHRARTALREHLGHPTLDLYLQATLGEPS</sequence>
<keyword evidence="2" id="KW-0805">Transcription regulation</keyword>
<comment type="similarity">
    <text evidence="1">Belongs to the sigma-70 factor family. ECF subfamily.</text>
</comment>
<dbReference type="InterPro" id="IPR039425">
    <property type="entry name" value="RNA_pol_sigma-70-like"/>
</dbReference>
<dbReference type="InterPro" id="IPR013324">
    <property type="entry name" value="RNA_pol_sigma_r3/r4-like"/>
</dbReference>
<evidence type="ECO:0000256" key="1">
    <source>
        <dbReference type="ARBA" id="ARBA00010641"/>
    </source>
</evidence>
<dbReference type="InterPro" id="IPR007627">
    <property type="entry name" value="RNA_pol_sigma70_r2"/>
</dbReference>
<keyword evidence="3" id="KW-0731">Sigma factor</keyword>
<evidence type="ECO:0000259" key="5">
    <source>
        <dbReference type="Pfam" id="PF04542"/>
    </source>
</evidence>
<name>A0ABU0U0P9_MICTR</name>
<accession>A0ABU0U0P9</accession>
<dbReference type="RefSeq" id="WP_307486518.1">
    <property type="nucleotide sequence ID" value="NZ_JAUTBF010000001.1"/>
</dbReference>
<organism evidence="7 8">
    <name type="scientific">Microbacterium trichothecenolyticum</name>
    <name type="common">Aureobacterium trichothecenolyticum</name>
    <dbReference type="NCBI Taxonomy" id="69370"/>
    <lineage>
        <taxon>Bacteria</taxon>
        <taxon>Bacillati</taxon>
        <taxon>Actinomycetota</taxon>
        <taxon>Actinomycetes</taxon>
        <taxon>Micrococcales</taxon>
        <taxon>Microbacteriaceae</taxon>
        <taxon>Microbacterium</taxon>
    </lineage>
</organism>
<feature type="domain" description="RNA polymerase sigma-70 region 2" evidence="5">
    <location>
        <begin position="27"/>
        <end position="94"/>
    </location>
</feature>